<name>A0AAV5GVN0_9BASI</name>
<evidence type="ECO:0000313" key="5">
    <source>
        <dbReference type="EMBL" id="GJN94293.1"/>
    </source>
</evidence>
<dbReference type="GO" id="GO:0005829">
    <property type="term" value="C:cytosol"/>
    <property type="evidence" value="ECO:0007669"/>
    <property type="project" value="TreeGrafter"/>
</dbReference>
<dbReference type="Gene3D" id="3.40.50.720">
    <property type="entry name" value="NAD(P)-binding Rossmann-like Domain"/>
    <property type="match status" value="2"/>
</dbReference>
<dbReference type="Proteomes" id="UP001342314">
    <property type="component" value="Unassembled WGS sequence"/>
</dbReference>
<reference evidence="5 6" key="1">
    <citation type="submission" date="2021-12" db="EMBL/GenBank/DDBJ databases">
        <title>High titer production of polyol ester of fatty acids by Rhodotorula paludigena BS15 towards product separation-free biomass refinery.</title>
        <authorList>
            <person name="Mano J."/>
            <person name="Ono H."/>
            <person name="Tanaka T."/>
            <person name="Naito K."/>
            <person name="Sushida H."/>
            <person name="Ike M."/>
            <person name="Tokuyasu K."/>
            <person name="Kitaoka M."/>
        </authorList>
    </citation>
    <scope>NUCLEOTIDE SEQUENCE [LARGE SCALE GENOMIC DNA]</scope>
    <source>
        <strain evidence="5 6">BS15</strain>
    </source>
</reference>
<dbReference type="GO" id="GO:0030267">
    <property type="term" value="F:glyoxylate reductase (NADPH) activity"/>
    <property type="evidence" value="ECO:0007669"/>
    <property type="project" value="TreeGrafter"/>
</dbReference>
<proteinExistence type="predicted"/>
<comment type="caution">
    <text evidence="5">The sequence shown here is derived from an EMBL/GenBank/DDBJ whole genome shotgun (WGS) entry which is preliminary data.</text>
</comment>
<dbReference type="InterPro" id="IPR006140">
    <property type="entry name" value="D-isomer_DH_NAD-bd"/>
</dbReference>
<organism evidence="5 6">
    <name type="scientific">Rhodotorula paludigena</name>
    <dbReference type="NCBI Taxonomy" id="86838"/>
    <lineage>
        <taxon>Eukaryota</taxon>
        <taxon>Fungi</taxon>
        <taxon>Dikarya</taxon>
        <taxon>Basidiomycota</taxon>
        <taxon>Pucciniomycotina</taxon>
        <taxon>Microbotryomycetes</taxon>
        <taxon>Sporidiobolales</taxon>
        <taxon>Sporidiobolaceae</taxon>
        <taxon>Rhodotorula</taxon>
    </lineage>
</organism>
<evidence type="ECO:0000256" key="2">
    <source>
        <dbReference type="SAM" id="MobiDB-lite"/>
    </source>
</evidence>
<keyword evidence="6" id="KW-1185">Reference proteome</keyword>
<dbReference type="InterPro" id="IPR006139">
    <property type="entry name" value="D-isomer_2_OHA_DH_cat_dom"/>
</dbReference>
<dbReference type="SUPFAM" id="SSF52283">
    <property type="entry name" value="Formate/glycerate dehydrogenase catalytic domain-like"/>
    <property type="match status" value="1"/>
</dbReference>
<gene>
    <name evidence="5" type="ORF">Rhopal_007367-T1</name>
</gene>
<dbReference type="PROSITE" id="PS00671">
    <property type="entry name" value="D_2_HYDROXYACID_DH_3"/>
    <property type="match status" value="1"/>
</dbReference>
<evidence type="ECO:0000256" key="1">
    <source>
        <dbReference type="ARBA" id="ARBA00023002"/>
    </source>
</evidence>
<dbReference type="EMBL" id="BQKY01000017">
    <property type="protein sequence ID" value="GJN94293.1"/>
    <property type="molecule type" value="Genomic_DNA"/>
</dbReference>
<dbReference type="CDD" id="cd05301">
    <property type="entry name" value="GDH"/>
    <property type="match status" value="1"/>
</dbReference>
<dbReference type="PANTHER" id="PTHR10996:SF277">
    <property type="entry name" value="GLYOXYLATE REDUCTASE_HYDROXYPYRUVATE REDUCTASE"/>
    <property type="match status" value="1"/>
</dbReference>
<accession>A0AAV5GVN0</accession>
<dbReference type="InterPro" id="IPR036291">
    <property type="entry name" value="NAD(P)-bd_dom_sf"/>
</dbReference>
<protein>
    <recommendedName>
        <fullName evidence="7">Glyoxylate reductase</fullName>
    </recommendedName>
</protein>
<dbReference type="InterPro" id="IPR050223">
    <property type="entry name" value="D-isomer_2-hydroxyacid_DH"/>
</dbReference>
<feature type="domain" description="D-isomer specific 2-hydroxyacid dehydrogenase catalytic" evidence="3">
    <location>
        <begin position="43"/>
        <end position="338"/>
    </location>
</feature>
<dbReference type="GO" id="GO:0051287">
    <property type="term" value="F:NAD binding"/>
    <property type="evidence" value="ECO:0007669"/>
    <property type="project" value="InterPro"/>
</dbReference>
<feature type="region of interest" description="Disordered" evidence="2">
    <location>
        <begin position="509"/>
        <end position="554"/>
    </location>
</feature>
<keyword evidence="1" id="KW-0560">Oxidoreductase</keyword>
<evidence type="ECO:0000259" key="3">
    <source>
        <dbReference type="Pfam" id="PF00389"/>
    </source>
</evidence>
<dbReference type="GO" id="GO:0016618">
    <property type="term" value="F:hydroxypyruvate reductase [NAD(P)H] activity"/>
    <property type="evidence" value="ECO:0007669"/>
    <property type="project" value="TreeGrafter"/>
</dbReference>
<dbReference type="PANTHER" id="PTHR10996">
    <property type="entry name" value="2-HYDROXYACID DEHYDROGENASE-RELATED"/>
    <property type="match status" value="1"/>
</dbReference>
<evidence type="ECO:0008006" key="7">
    <source>
        <dbReference type="Google" id="ProtNLM"/>
    </source>
</evidence>
<dbReference type="AlphaFoldDB" id="A0AAV5GVN0"/>
<evidence type="ECO:0000259" key="4">
    <source>
        <dbReference type="Pfam" id="PF02826"/>
    </source>
</evidence>
<dbReference type="InterPro" id="IPR029753">
    <property type="entry name" value="D-isomer_DH_CS"/>
</dbReference>
<evidence type="ECO:0000313" key="6">
    <source>
        <dbReference type="Proteomes" id="UP001342314"/>
    </source>
</evidence>
<dbReference type="Pfam" id="PF00389">
    <property type="entry name" value="2-Hacid_dh"/>
    <property type="match status" value="1"/>
</dbReference>
<feature type="domain" description="D-isomer specific 2-hydroxyacid dehydrogenase NAD-binding" evidence="4">
    <location>
        <begin position="122"/>
        <end position="318"/>
    </location>
</feature>
<sequence>MAPKVILTRPLDPTLLEGGALLDRAEQDGKIQLVRWTQDKPVDRQWLLDELRKGGTEGLVCMHNGEKIDDELLDAAGPSLKVIATMSAGYDHVDTAALKKRGVRLGSTPDALTAATADVGAMLVLMASRRAGESVRAVIDGKWPSMPWNPLLLCGQSLKGSTVGILGFGKIGQLTLKRLLGFDVSRCLYSTSRPGVALDPSKDYFNTLATASFHGVEIRPAESYDELARECDFLVTCCPLTPSTQGIIGASFLAKMKPTAYLVNTARGPVVDSDALLAALREKRLAGAGLDVVTGEPNIGADHPLVLEPSCVVLPHIGSATVQARSGMSRDAVKNCLAGVGVEGFEWANEVPLVLEHRKLLLTIQPAVGQYIKESDTNLATDVAIARSKRFLRMMAQPFEQSTKSLWGIEEIMDKQRGLDPDRSADLNEDDIAALQAEADAAAAHDAMADEEAALLATEQNGGEDVAMQQYDPEDDPYQEIDDAALASMALPDLPQPLLGFQGLPPPPPGMQLPMQMDEGLPIPPPQFNFGEDELPIPPKQYGEDELPQPPPFL</sequence>
<dbReference type="Pfam" id="PF02826">
    <property type="entry name" value="2-Hacid_dh_C"/>
    <property type="match status" value="1"/>
</dbReference>
<dbReference type="SUPFAM" id="SSF51735">
    <property type="entry name" value="NAD(P)-binding Rossmann-fold domains"/>
    <property type="match status" value="1"/>
</dbReference>